<dbReference type="InParanoid" id="A0A0C2ZJQ2"/>
<evidence type="ECO:0000313" key="2">
    <source>
        <dbReference type="Proteomes" id="UP000053989"/>
    </source>
</evidence>
<name>A0A0C2ZJQ2_9AGAM</name>
<reference evidence="1 2" key="1">
    <citation type="submission" date="2014-04" db="EMBL/GenBank/DDBJ databases">
        <authorList>
            <consortium name="DOE Joint Genome Institute"/>
            <person name="Kuo A."/>
            <person name="Kohler A."/>
            <person name="Nagy L.G."/>
            <person name="Floudas D."/>
            <person name="Copeland A."/>
            <person name="Barry K.W."/>
            <person name="Cichocki N."/>
            <person name="Veneault-Fourrey C."/>
            <person name="LaButti K."/>
            <person name="Lindquist E.A."/>
            <person name="Lipzen A."/>
            <person name="Lundell T."/>
            <person name="Morin E."/>
            <person name="Murat C."/>
            <person name="Sun H."/>
            <person name="Tunlid A."/>
            <person name="Henrissat B."/>
            <person name="Grigoriev I.V."/>
            <person name="Hibbett D.S."/>
            <person name="Martin F."/>
            <person name="Nordberg H.P."/>
            <person name="Cantor M.N."/>
            <person name="Hua S.X."/>
        </authorList>
    </citation>
    <scope>NUCLEOTIDE SEQUENCE [LARGE SCALE GENOMIC DNA]</scope>
    <source>
        <strain evidence="1 2">Foug A</strain>
    </source>
</reference>
<dbReference type="Proteomes" id="UP000053989">
    <property type="component" value="Unassembled WGS sequence"/>
</dbReference>
<dbReference type="AlphaFoldDB" id="A0A0C2ZJQ2"/>
<proteinExistence type="predicted"/>
<keyword evidence="2" id="KW-1185">Reference proteome</keyword>
<dbReference type="EMBL" id="KN822047">
    <property type="protein sequence ID" value="KIM61823.1"/>
    <property type="molecule type" value="Genomic_DNA"/>
</dbReference>
<evidence type="ECO:0000313" key="1">
    <source>
        <dbReference type="EMBL" id="KIM61823.1"/>
    </source>
</evidence>
<sequence>MDFVSALSTATLADLVAKLGPQALEHLQDPPRRPLLIDNAGHRHSISIYLATEHSSKDTYEKICRSTAQNFSGAPGIEDLLSFHNVENLIAAMTGVEKLQHDMCPNSCAAFTGPYSDKEECPLCGTSHWNQEHLDCTNGRSKVPAKRFTTIPLGPQLQALYHDPDQARNMRYLHEHTQQIIAELQRTGSISLVDDIAAGWDYLGAVLNGDIKKDDIVLMVSLDGVQLYESKQSDCWIYIWVILNLSLDKWYKKVHVCPGGFIPGPNKPKNINSFLFIGLHHIAALQCEGLHIGDVSEDHVFQSDLYLLFTTADGPGLVCWDGMVRHSGKNGCRLYCPMPGRRKGTHYYPALLRPQGNCIAGSDHPDINVFRLPLGGSGDYAHNLERLISSPSQQQWDLRKTETGITKPPLILGLKRSRSLGVPLCMTADLMHLAGNLSDLLISLWCSTMECSYTDDKNSWDWAVLHDEDTWTAHGKGVENAGMFIPGSFDRKPRNIADKINTDYKTWEFHLYIFGLAPVLLYTILPERYWINFCKLVRGIQIMSQHAINKQDLEHAYVLLCSWGREFELIYYQLRQDRLHFIHPCVHQVLHLVTETMHKGPPICYVQWTMERTIGNLGQEIWQPSKPYENLAEEGLR</sequence>
<gene>
    <name evidence="1" type="ORF">SCLCIDRAFT_25490</name>
</gene>
<reference evidence="2" key="2">
    <citation type="submission" date="2015-01" db="EMBL/GenBank/DDBJ databases">
        <title>Evolutionary Origins and Diversification of the Mycorrhizal Mutualists.</title>
        <authorList>
            <consortium name="DOE Joint Genome Institute"/>
            <consortium name="Mycorrhizal Genomics Consortium"/>
            <person name="Kohler A."/>
            <person name="Kuo A."/>
            <person name="Nagy L.G."/>
            <person name="Floudas D."/>
            <person name="Copeland A."/>
            <person name="Barry K.W."/>
            <person name="Cichocki N."/>
            <person name="Veneault-Fourrey C."/>
            <person name="LaButti K."/>
            <person name="Lindquist E.A."/>
            <person name="Lipzen A."/>
            <person name="Lundell T."/>
            <person name="Morin E."/>
            <person name="Murat C."/>
            <person name="Riley R."/>
            <person name="Ohm R."/>
            <person name="Sun H."/>
            <person name="Tunlid A."/>
            <person name="Henrissat B."/>
            <person name="Grigoriev I.V."/>
            <person name="Hibbett D.S."/>
            <person name="Martin F."/>
        </authorList>
    </citation>
    <scope>NUCLEOTIDE SEQUENCE [LARGE SCALE GENOMIC DNA]</scope>
    <source>
        <strain evidence="2">Foug A</strain>
    </source>
</reference>
<organism evidence="1 2">
    <name type="scientific">Scleroderma citrinum Foug A</name>
    <dbReference type="NCBI Taxonomy" id="1036808"/>
    <lineage>
        <taxon>Eukaryota</taxon>
        <taxon>Fungi</taxon>
        <taxon>Dikarya</taxon>
        <taxon>Basidiomycota</taxon>
        <taxon>Agaricomycotina</taxon>
        <taxon>Agaricomycetes</taxon>
        <taxon>Agaricomycetidae</taxon>
        <taxon>Boletales</taxon>
        <taxon>Sclerodermatineae</taxon>
        <taxon>Sclerodermataceae</taxon>
        <taxon>Scleroderma</taxon>
    </lineage>
</organism>
<dbReference type="OrthoDB" id="2669721at2759"/>
<accession>A0A0C2ZJQ2</accession>
<protein>
    <submittedName>
        <fullName evidence="1">Uncharacterized protein</fullName>
    </submittedName>
</protein>
<dbReference type="HOGENOM" id="CLU_007337_4_2_1"/>